<dbReference type="InterPro" id="IPR050680">
    <property type="entry name" value="YpeA/RimI_acetyltransf"/>
</dbReference>
<accession>A0ABN1PN42</accession>
<reference evidence="4 5" key="1">
    <citation type="journal article" date="2019" name="Int. J. Syst. Evol. Microbiol.">
        <title>The Global Catalogue of Microorganisms (GCM) 10K type strain sequencing project: providing services to taxonomists for standard genome sequencing and annotation.</title>
        <authorList>
            <consortium name="The Broad Institute Genomics Platform"/>
            <consortium name="The Broad Institute Genome Sequencing Center for Infectious Disease"/>
            <person name="Wu L."/>
            <person name="Ma J."/>
        </authorList>
    </citation>
    <scope>NUCLEOTIDE SEQUENCE [LARGE SCALE GENOMIC DNA]</scope>
    <source>
        <strain evidence="4 5">JCM 10977</strain>
    </source>
</reference>
<evidence type="ECO:0000259" key="3">
    <source>
        <dbReference type="PROSITE" id="PS51186"/>
    </source>
</evidence>
<name>A0ABN1PN42_9ACTN</name>
<dbReference type="PROSITE" id="PS51186">
    <property type="entry name" value="GNAT"/>
    <property type="match status" value="1"/>
</dbReference>
<dbReference type="InterPro" id="IPR016181">
    <property type="entry name" value="Acyl_CoA_acyltransferase"/>
</dbReference>
<evidence type="ECO:0000256" key="2">
    <source>
        <dbReference type="ARBA" id="ARBA00023315"/>
    </source>
</evidence>
<keyword evidence="5" id="KW-1185">Reference proteome</keyword>
<evidence type="ECO:0000313" key="5">
    <source>
        <dbReference type="Proteomes" id="UP001500542"/>
    </source>
</evidence>
<protein>
    <submittedName>
        <fullName evidence="4">GNAT family N-acetyltransferase</fullName>
    </submittedName>
</protein>
<dbReference type="EMBL" id="BAAAHK010000003">
    <property type="protein sequence ID" value="GAA0930622.1"/>
    <property type="molecule type" value="Genomic_DNA"/>
</dbReference>
<dbReference type="Gene3D" id="3.40.630.30">
    <property type="match status" value="1"/>
</dbReference>
<evidence type="ECO:0000256" key="1">
    <source>
        <dbReference type="ARBA" id="ARBA00022679"/>
    </source>
</evidence>
<gene>
    <name evidence="4" type="ORF">GCM10009554_13930</name>
</gene>
<dbReference type="PANTHER" id="PTHR43420">
    <property type="entry name" value="ACETYLTRANSFERASE"/>
    <property type="match status" value="1"/>
</dbReference>
<keyword evidence="2" id="KW-0012">Acyltransferase</keyword>
<dbReference type="Pfam" id="PF00583">
    <property type="entry name" value="Acetyltransf_1"/>
    <property type="match status" value="1"/>
</dbReference>
<dbReference type="InterPro" id="IPR000182">
    <property type="entry name" value="GNAT_dom"/>
</dbReference>
<sequence>MNTSPFPPQGVGSHAVTISRVADNQWHAIENDLVAGRAHASRRLDGRTFVSIDTWRDDIFDRLAAAMVADRSELLHTVVDENDRELLAGWERAGFTMSRREYEFVVPTELSARSAPPDVVIAAADEGPLRLVDKAIRAEVEAAVGWHTMPAEVLPWQGGTRPMDPSKYTVAIRDGRYVGMVRVATRTRRPRIGLVAVLAADRRHGIGRALLTRVLQGLHRAGFEAVTAEVDESNTPALALFESLGGQRTGTTLELSIHPGKA</sequence>
<keyword evidence="1" id="KW-0808">Transferase</keyword>
<feature type="domain" description="N-acetyltransferase" evidence="3">
    <location>
        <begin position="119"/>
        <end position="262"/>
    </location>
</feature>
<dbReference type="Proteomes" id="UP001500542">
    <property type="component" value="Unassembled WGS sequence"/>
</dbReference>
<dbReference type="CDD" id="cd04301">
    <property type="entry name" value="NAT_SF"/>
    <property type="match status" value="1"/>
</dbReference>
<organism evidence="4 5">
    <name type="scientific">Kribbella koreensis</name>
    <dbReference type="NCBI Taxonomy" id="57909"/>
    <lineage>
        <taxon>Bacteria</taxon>
        <taxon>Bacillati</taxon>
        <taxon>Actinomycetota</taxon>
        <taxon>Actinomycetes</taxon>
        <taxon>Propionibacteriales</taxon>
        <taxon>Kribbellaceae</taxon>
        <taxon>Kribbella</taxon>
    </lineage>
</organism>
<evidence type="ECO:0000313" key="4">
    <source>
        <dbReference type="EMBL" id="GAA0930622.1"/>
    </source>
</evidence>
<comment type="caution">
    <text evidence="4">The sequence shown here is derived from an EMBL/GenBank/DDBJ whole genome shotgun (WGS) entry which is preliminary data.</text>
</comment>
<proteinExistence type="predicted"/>
<dbReference type="RefSeq" id="WP_343966024.1">
    <property type="nucleotide sequence ID" value="NZ_BAAAHK010000003.1"/>
</dbReference>
<dbReference type="SUPFAM" id="SSF55729">
    <property type="entry name" value="Acyl-CoA N-acyltransferases (Nat)"/>
    <property type="match status" value="1"/>
</dbReference>